<name>A0A4R2TBP7_9FIRM</name>
<dbReference type="Pfam" id="PF00005">
    <property type="entry name" value="ABC_tran"/>
    <property type="match status" value="1"/>
</dbReference>
<sequence length="235" mass="26113">MLKVSNVEAFYGRIQALKGINLQIKEKEIVTLVGSNGAGKTTLLKTICGLIKPKSGSIIFDNKEITNMNPHEIVKLGLSMSPEGRQIFPKMTVEENLELGAYTRKEKNEIKESYEKMYSLFPRLYERRTQAAGTMSGGEQQMLAIGRALMSKPKLLLLDEPSLGLAPLLVEVIFELIKEINNQGTTILLIEQNARMALNIAHRGYVIETGKIVLEDEAYALLQSEAIKNAYLGAE</sequence>
<dbReference type="InterPro" id="IPR003593">
    <property type="entry name" value="AAA+_ATPase"/>
</dbReference>
<organism evidence="7 8">
    <name type="scientific">Serpentinicella alkaliphila</name>
    <dbReference type="NCBI Taxonomy" id="1734049"/>
    <lineage>
        <taxon>Bacteria</taxon>
        <taxon>Bacillati</taxon>
        <taxon>Bacillota</taxon>
        <taxon>Clostridia</taxon>
        <taxon>Peptostreptococcales</taxon>
        <taxon>Natronincolaceae</taxon>
        <taxon>Serpentinicella</taxon>
    </lineage>
</organism>
<dbReference type="EMBL" id="SLYC01000042">
    <property type="protein sequence ID" value="TCP98394.1"/>
    <property type="molecule type" value="Genomic_DNA"/>
</dbReference>
<dbReference type="Proteomes" id="UP000295504">
    <property type="component" value="Unassembled WGS sequence"/>
</dbReference>
<evidence type="ECO:0000259" key="6">
    <source>
        <dbReference type="PROSITE" id="PS50893"/>
    </source>
</evidence>
<gene>
    <name evidence="7" type="ORF">EDD79_104230</name>
</gene>
<keyword evidence="3" id="KW-0547">Nucleotide-binding</keyword>
<dbReference type="InterPro" id="IPR003439">
    <property type="entry name" value="ABC_transporter-like_ATP-bd"/>
</dbReference>
<dbReference type="GO" id="GO:0015807">
    <property type="term" value="P:L-amino acid transport"/>
    <property type="evidence" value="ECO:0007669"/>
    <property type="project" value="TreeGrafter"/>
</dbReference>
<dbReference type="InterPro" id="IPR027417">
    <property type="entry name" value="P-loop_NTPase"/>
</dbReference>
<keyword evidence="5" id="KW-0029">Amino-acid transport</keyword>
<dbReference type="InterPro" id="IPR052156">
    <property type="entry name" value="BCAA_Transport_ATP-bd_LivF"/>
</dbReference>
<dbReference type="PROSITE" id="PS00211">
    <property type="entry name" value="ABC_TRANSPORTER_1"/>
    <property type="match status" value="1"/>
</dbReference>
<dbReference type="PROSITE" id="PS50893">
    <property type="entry name" value="ABC_TRANSPORTER_2"/>
    <property type="match status" value="1"/>
</dbReference>
<evidence type="ECO:0000256" key="4">
    <source>
        <dbReference type="ARBA" id="ARBA00022840"/>
    </source>
</evidence>
<protein>
    <submittedName>
        <fullName evidence="7">Amino acid/amide ABC transporter ATP-binding protein 2 (HAAT family)</fullName>
    </submittedName>
</protein>
<dbReference type="Gene3D" id="3.40.50.300">
    <property type="entry name" value="P-loop containing nucleotide triphosphate hydrolases"/>
    <property type="match status" value="1"/>
</dbReference>
<dbReference type="InterPro" id="IPR030660">
    <property type="entry name" value="ABC_branched_ATPase_LivF/BraG"/>
</dbReference>
<evidence type="ECO:0000256" key="2">
    <source>
        <dbReference type="ARBA" id="ARBA00022448"/>
    </source>
</evidence>
<dbReference type="GO" id="GO:0005524">
    <property type="term" value="F:ATP binding"/>
    <property type="evidence" value="ECO:0007669"/>
    <property type="project" value="UniProtKB-KW"/>
</dbReference>
<keyword evidence="4 7" id="KW-0067">ATP-binding</keyword>
<reference evidence="7 8" key="1">
    <citation type="submission" date="2019-03" db="EMBL/GenBank/DDBJ databases">
        <title>Genomic Encyclopedia of Type Strains, Phase IV (KMG-IV): sequencing the most valuable type-strain genomes for metagenomic binning, comparative biology and taxonomic classification.</title>
        <authorList>
            <person name="Goeker M."/>
        </authorList>
    </citation>
    <scope>NUCLEOTIDE SEQUENCE [LARGE SCALE GENOMIC DNA]</scope>
    <source>
        <strain evidence="7 8">DSM 100013</strain>
    </source>
</reference>
<dbReference type="CDD" id="cd03224">
    <property type="entry name" value="ABC_TM1139_LivF_branched"/>
    <property type="match status" value="1"/>
</dbReference>
<evidence type="ECO:0000313" key="7">
    <source>
        <dbReference type="EMBL" id="TCP98394.1"/>
    </source>
</evidence>
<dbReference type="PANTHER" id="PTHR43820">
    <property type="entry name" value="HIGH-AFFINITY BRANCHED-CHAIN AMINO ACID TRANSPORT ATP-BINDING PROTEIN LIVF"/>
    <property type="match status" value="1"/>
</dbReference>
<comment type="similarity">
    <text evidence="1">Belongs to the ABC transporter superfamily.</text>
</comment>
<dbReference type="InterPro" id="IPR017871">
    <property type="entry name" value="ABC_transporter-like_CS"/>
</dbReference>
<comment type="caution">
    <text evidence="7">The sequence shown here is derived from an EMBL/GenBank/DDBJ whole genome shotgun (WGS) entry which is preliminary data.</text>
</comment>
<feature type="domain" description="ABC transporter" evidence="6">
    <location>
        <begin position="2"/>
        <end position="234"/>
    </location>
</feature>
<accession>A0A4R2TBP7</accession>
<keyword evidence="2" id="KW-0813">Transport</keyword>
<evidence type="ECO:0000256" key="3">
    <source>
        <dbReference type="ARBA" id="ARBA00022741"/>
    </source>
</evidence>
<dbReference type="PIRSF" id="PIRSF039137">
    <property type="entry name" value="ABC_branched_ATPase"/>
    <property type="match status" value="1"/>
</dbReference>
<dbReference type="GO" id="GO:0015658">
    <property type="term" value="F:branched-chain amino acid transmembrane transporter activity"/>
    <property type="evidence" value="ECO:0007669"/>
    <property type="project" value="InterPro"/>
</dbReference>
<dbReference type="AlphaFoldDB" id="A0A4R2TBP7"/>
<dbReference type="GO" id="GO:0016887">
    <property type="term" value="F:ATP hydrolysis activity"/>
    <property type="evidence" value="ECO:0007669"/>
    <property type="project" value="InterPro"/>
</dbReference>
<dbReference type="PANTHER" id="PTHR43820:SF3">
    <property type="entry name" value="BRANCHED-CHAIN AMINO ACID TRANSPORT SYSTEM,ATP-BINDING PROTEIN"/>
    <property type="match status" value="1"/>
</dbReference>
<proteinExistence type="inferred from homology"/>
<evidence type="ECO:0000256" key="1">
    <source>
        <dbReference type="ARBA" id="ARBA00005417"/>
    </source>
</evidence>
<dbReference type="RefSeq" id="WP_132849411.1">
    <property type="nucleotide sequence ID" value="NZ_CP058648.1"/>
</dbReference>
<dbReference type="OrthoDB" id="9776369at2"/>
<evidence type="ECO:0000256" key="5">
    <source>
        <dbReference type="ARBA" id="ARBA00022970"/>
    </source>
</evidence>
<dbReference type="SUPFAM" id="SSF52540">
    <property type="entry name" value="P-loop containing nucleoside triphosphate hydrolases"/>
    <property type="match status" value="1"/>
</dbReference>
<dbReference type="SMART" id="SM00382">
    <property type="entry name" value="AAA"/>
    <property type="match status" value="1"/>
</dbReference>
<evidence type="ECO:0000313" key="8">
    <source>
        <dbReference type="Proteomes" id="UP000295504"/>
    </source>
</evidence>
<keyword evidence="8" id="KW-1185">Reference proteome</keyword>